<evidence type="ECO:0000313" key="2">
    <source>
        <dbReference type="EMBL" id="KAL3317369.1"/>
    </source>
</evidence>
<comment type="caution">
    <text evidence="2">The sequence shown here is derived from an EMBL/GenBank/DDBJ whole genome shotgun (WGS) entry which is preliminary data.</text>
</comment>
<organism evidence="2 3">
    <name type="scientific">Cichlidogyrus casuarinus</name>
    <dbReference type="NCBI Taxonomy" id="1844966"/>
    <lineage>
        <taxon>Eukaryota</taxon>
        <taxon>Metazoa</taxon>
        <taxon>Spiralia</taxon>
        <taxon>Lophotrochozoa</taxon>
        <taxon>Platyhelminthes</taxon>
        <taxon>Monogenea</taxon>
        <taxon>Monopisthocotylea</taxon>
        <taxon>Dactylogyridea</taxon>
        <taxon>Ancyrocephalidae</taxon>
        <taxon>Cichlidogyrus</taxon>
    </lineage>
</organism>
<protein>
    <submittedName>
        <fullName evidence="2">Uncharacterized protein</fullName>
    </submittedName>
</protein>
<gene>
    <name evidence="2" type="ORF">Ciccas_003980</name>
</gene>
<dbReference type="EMBL" id="JBJKFK010000394">
    <property type="protein sequence ID" value="KAL3317369.1"/>
    <property type="molecule type" value="Genomic_DNA"/>
</dbReference>
<evidence type="ECO:0000313" key="3">
    <source>
        <dbReference type="Proteomes" id="UP001626550"/>
    </source>
</evidence>
<proteinExistence type="predicted"/>
<dbReference type="AlphaFoldDB" id="A0ABD2QCW1"/>
<reference evidence="2 3" key="1">
    <citation type="submission" date="2024-11" db="EMBL/GenBank/DDBJ databases">
        <title>Adaptive evolution of stress response genes in parasites aligns with host niche diversity.</title>
        <authorList>
            <person name="Hahn C."/>
            <person name="Resl P."/>
        </authorList>
    </citation>
    <scope>NUCLEOTIDE SEQUENCE [LARGE SCALE GENOMIC DNA]</scope>
    <source>
        <strain evidence="2">EGGRZ-B1_66</strain>
        <tissue evidence="2">Body</tissue>
    </source>
</reference>
<feature type="compositionally biased region" description="Basic residues" evidence="1">
    <location>
        <begin position="8"/>
        <end position="22"/>
    </location>
</feature>
<keyword evidence="3" id="KW-1185">Reference proteome</keyword>
<evidence type="ECO:0000256" key="1">
    <source>
        <dbReference type="SAM" id="MobiDB-lite"/>
    </source>
</evidence>
<dbReference type="Proteomes" id="UP001626550">
    <property type="component" value="Unassembled WGS sequence"/>
</dbReference>
<accession>A0ABD2QCW1</accession>
<name>A0ABD2QCW1_9PLAT</name>
<sequence length="363" mass="42237">MLTQKNKTQTKKRLLRSYKKNSKQPSQHLDRNPDSIKSNGRSCAKISTKINVSATKTEPKNKGMKKSLAKTKATPTENLLYYALVTRRLTHWNHIIKRFFRGTTQENIDSLKEHWKSITSDRKAFEKVKKSTGDLLARNNNRLDDYILSADGCRLDYCPGRYTRYNLLSSILIYYARITKQISSWTQIAGQFFPKSTHTNLTLGICNRWTTINRNQKLFEKVKKSTEEMIENNCGSLDNYILSADGNDLEVREFPYIPAKSMCQRRPFSMLENSMLYYACTFKNMESWMEIFRQFFPKSNRMYGSLRKRWLNMNQNKTQLGAIKKSTENLIKKYGGSLDRFVLSPDGSKLLVCKKTAPKNCPR</sequence>
<feature type="region of interest" description="Disordered" evidence="1">
    <location>
        <begin position="1"/>
        <end position="41"/>
    </location>
</feature>